<evidence type="ECO:0000259" key="1">
    <source>
        <dbReference type="SMART" id="SM00382"/>
    </source>
</evidence>
<dbReference type="SUPFAM" id="SSF52540">
    <property type="entry name" value="P-loop containing nucleoside triphosphate hydrolases"/>
    <property type="match status" value="1"/>
</dbReference>
<dbReference type="AlphaFoldDB" id="W9VAG3"/>
<dbReference type="CDD" id="cd00009">
    <property type="entry name" value="AAA"/>
    <property type="match status" value="1"/>
</dbReference>
<dbReference type="RefSeq" id="WP_043756180.1">
    <property type="nucleotide sequence ID" value="NZ_AONC01000055.1"/>
</dbReference>
<evidence type="ECO:0000313" key="2">
    <source>
        <dbReference type="EMBL" id="EXJ13881.1"/>
    </source>
</evidence>
<name>W9VAG3_9GAMM</name>
<dbReference type="Pfam" id="PF01695">
    <property type="entry name" value="IstB_IS21"/>
    <property type="match status" value="1"/>
</dbReference>
<dbReference type="InterPro" id="IPR002611">
    <property type="entry name" value="IstB_ATP-bd"/>
</dbReference>
<dbReference type="Gene3D" id="3.40.50.300">
    <property type="entry name" value="P-loop containing nucleotide triphosphate hydrolases"/>
    <property type="match status" value="1"/>
</dbReference>
<dbReference type="InterPro" id="IPR003593">
    <property type="entry name" value="AAA+_ATPase"/>
</dbReference>
<dbReference type="eggNOG" id="COG1484">
    <property type="taxonomic scope" value="Bacteria"/>
</dbReference>
<accession>W9VAG3</accession>
<protein>
    <submittedName>
        <fullName evidence="2">DNA replication protein DnaC, putative</fullName>
    </submittedName>
</protein>
<dbReference type="PANTHER" id="PTHR30050">
    <property type="entry name" value="CHROMOSOMAL REPLICATION INITIATOR PROTEIN DNAA"/>
    <property type="match status" value="1"/>
</dbReference>
<dbReference type="GO" id="GO:0006260">
    <property type="term" value="P:DNA replication"/>
    <property type="evidence" value="ECO:0007669"/>
    <property type="project" value="TreeGrafter"/>
</dbReference>
<evidence type="ECO:0000313" key="3">
    <source>
        <dbReference type="Proteomes" id="UP000019460"/>
    </source>
</evidence>
<organism evidence="2 3">
    <name type="scientific">Imhoffiella purpurea</name>
    <dbReference type="NCBI Taxonomy" id="1249627"/>
    <lineage>
        <taxon>Bacteria</taxon>
        <taxon>Pseudomonadati</taxon>
        <taxon>Pseudomonadota</taxon>
        <taxon>Gammaproteobacteria</taxon>
        <taxon>Chromatiales</taxon>
        <taxon>Chromatiaceae</taxon>
        <taxon>Imhoffiella</taxon>
    </lineage>
</organism>
<dbReference type="STRING" id="1249627.D779_3244"/>
<gene>
    <name evidence="2" type="ORF">D779_3244</name>
</gene>
<dbReference type="EMBL" id="AONC01000055">
    <property type="protein sequence ID" value="EXJ13881.1"/>
    <property type="molecule type" value="Genomic_DNA"/>
</dbReference>
<dbReference type="PANTHER" id="PTHR30050:SF4">
    <property type="entry name" value="ATP-BINDING PROTEIN RV3427C IN INSERTION SEQUENCE-RELATED"/>
    <property type="match status" value="1"/>
</dbReference>
<proteinExistence type="predicted"/>
<dbReference type="Proteomes" id="UP000019460">
    <property type="component" value="Unassembled WGS sequence"/>
</dbReference>
<keyword evidence="3" id="KW-1185">Reference proteome</keyword>
<sequence>MTLEQLNATGRAEVVELARERAIHRQRRLELALGRSGIPRRFLGRDFDGYQAKLPDQRHALETCRRYADGFARVLDGGYSLVLAGNPGTGKTHLACAVLAAVIRSGHTGLFITISEALRMIRATYSPRAERTEEEAFAMLVQPNLLVLDEVGVSIGDGEKRRALLFDVINGRYAAQRPTILIGNLDVDGMKDYLGARIMDRVLETGSALVPFTWSSYRTATGNRPEAS</sequence>
<dbReference type="InterPro" id="IPR027417">
    <property type="entry name" value="P-loop_NTPase"/>
</dbReference>
<dbReference type="GO" id="GO:0005524">
    <property type="term" value="F:ATP binding"/>
    <property type="evidence" value="ECO:0007669"/>
    <property type="project" value="InterPro"/>
</dbReference>
<reference evidence="2 3" key="1">
    <citation type="submission" date="2012-11" db="EMBL/GenBank/DDBJ databases">
        <title>Genome assembly of Thiorhodococcus sp. AK35.</title>
        <authorList>
            <person name="Nupur N."/>
            <person name="Khatri I."/>
            <person name="Subramanian S."/>
            <person name="Pinnaka A."/>
        </authorList>
    </citation>
    <scope>NUCLEOTIDE SEQUENCE [LARGE SCALE GENOMIC DNA]</scope>
    <source>
        <strain evidence="2 3">AK35</strain>
    </source>
</reference>
<dbReference type="SMART" id="SM00382">
    <property type="entry name" value="AAA"/>
    <property type="match status" value="1"/>
</dbReference>
<comment type="caution">
    <text evidence="2">The sequence shown here is derived from an EMBL/GenBank/DDBJ whole genome shotgun (WGS) entry which is preliminary data.</text>
</comment>
<feature type="domain" description="AAA+ ATPase" evidence="1">
    <location>
        <begin position="77"/>
        <end position="209"/>
    </location>
</feature>